<name>A0A0R1GJZ2_9LACO</name>
<dbReference type="GO" id="GO:0005198">
    <property type="term" value="F:structural molecule activity"/>
    <property type="evidence" value="ECO:0007669"/>
    <property type="project" value="InterPro"/>
</dbReference>
<dbReference type="Pfam" id="PF06152">
    <property type="entry name" value="Phage_min_cap2"/>
    <property type="match status" value="1"/>
</dbReference>
<reference evidence="2 3" key="1">
    <citation type="journal article" date="2015" name="Genome Announc.">
        <title>Expanding the biotechnology potential of lactobacilli through comparative genomics of 213 strains and associated genera.</title>
        <authorList>
            <person name="Sun Z."/>
            <person name="Harris H.M."/>
            <person name="McCann A."/>
            <person name="Guo C."/>
            <person name="Argimon S."/>
            <person name="Zhang W."/>
            <person name="Yang X."/>
            <person name="Jeffery I.B."/>
            <person name="Cooney J.C."/>
            <person name="Kagawa T.F."/>
            <person name="Liu W."/>
            <person name="Song Y."/>
            <person name="Salvetti E."/>
            <person name="Wrobel A."/>
            <person name="Rasinkangas P."/>
            <person name="Parkhill J."/>
            <person name="Rea M.C."/>
            <person name="O'Sullivan O."/>
            <person name="Ritari J."/>
            <person name="Douillard F.P."/>
            <person name="Paul Ross R."/>
            <person name="Yang R."/>
            <person name="Briner A.E."/>
            <person name="Felis G.E."/>
            <person name="de Vos W.M."/>
            <person name="Barrangou R."/>
            <person name="Klaenhammer T.R."/>
            <person name="Caufield P.W."/>
            <person name="Cui Y."/>
            <person name="Zhang H."/>
            <person name="O'Toole P.W."/>
        </authorList>
    </citation>
    <scope>NUCLEOTIDE SEQUENCE [LARGE SCALE GENOMIC DNA]</scope>
    <source>
        <strain evidence="2 3">DSM 20003</strain>
    </source>
</reference>
<evidence type="ECO:0000313" key="2">
    <source>
        <dbReference type="EMBL" id="KRK34389.1"/>
    </source>
</evidence>
<dbReference type="InterPro" id="IPR029100">
    <property type="entry name" value="Ntox50"/>
</dbReference>
<dbReference type="OrthoDB" id="3197444at2"/>
<dbReference type="EMBL" id="AZDA01000092">
    <property type="protein sequence ID" value="KRK34389.1"/>
    <property type="molecule type" value="Genomic_DNA"/>
</dbReference>
<evidence type="ECO:0000313" key="3">
    <source>
        <dbReference type="Proteomes" id="UP000051461"/>
    </source>
</evidence>
<dbReference type="RefSeq" id="WP_057905027.1">
    <property type="nucleotide sequence ID" value="NZ_AZDA01000092.1"/>
</dbReference>
<dbReference type="STRING" id="1423726.FC07_GL000597"/>
<gene>
    <name evidence="2" type="ORF">FC07_GL000597</name>
</gene>
<comment type="caution">
    <text evidence="2">The sequence shown here is derived from an EMBL/GenBank/DDBJ whole genome shotgun (WGS) entry which is preliminary data.</text>
</comment>
<feature type="domain" description="Bacterial toxin 50" evidence="1">
    <location>
        <begin position="377"/>
        <end position="475"/>
    </location>
</feature>
<keyword evidence="3" id="KW-1185">Reference proteome</keyword>
<dbReference type="Proteomes" id="UP000051461">
    <property type="component" value="Unassembled WGS sequence"/>
</dbReference>
<dbReference type="Pfam" id="PF15542">
    <property type="entry name" value="Ntox50"/>
    <property type="match status" value="1"/>
</dbReference>
<proteinExistence type="predicted"/>
<organism evidence="2 3">
    <name type="scientific">Loigolactobacillus bifermentans DSM 20003</name>
    <dbReference type="NCBI Taxonomy" id="1423726"/>
    <lineage>
        <taxon>Bacteria</taxon>
        <taxon>Bacillati</taxon>
        <taxon>Bacillota</taxon>
        <taxon>Bacilli</taxon>
        <taxon>Lactobacillales</taxon>
        <taxon>Lactobacillaceae</taxon>
        <taxon>Loigolactobacillus</taxon>
    </lineage>
</organism>
<dbReference type="InterPro" id="IPR009319">
    <property type="entry name" value="Phage_A118_VSP1"/>
</dbReference>
<dbReference type="PATRIC" id="fig|1423726.3.peg.613"/>
<evidence type="ECO:0000259" key="1">
    <source>
        <dbReference type="Pfam" id="PF15542"/>
    </source>
</evidence>
<protein>
    <submittedName>
        <fullName evidence="2">Minor capsid protein</fullName>
    </submittedName>
</protein>
<accession>A0A0R1GJZ2</accession>
<sequence length="485" mass="54629">MTLSPLDLDKLSVEYTYLYADIADMIFRHMVDQLQDINEIDDDDFEGWRTGKIVAANQLREYAQRVLAKVGHGSDAKLKQNLSKATLDNAEQSEEWLKQLAKTGKLNNPASLKEDRAVRQIVSDQQKELERYMAMARRNMTQNQYEMMMDIVNRAEVAARGGQSYIDAAVKAADEYAEQGLPALVDRAGKHWSPDVYMRTVINSQVNQSANAVELARMSSYGSLVRISQHVGARPHCAPYQGRVYSMDGSKNSGDYPPFSDTSYGDPAGILGINCKHYLIPTVDGVGGPDPIPDDEHNTFVYRQTQEQRRLERNIRAAKREDYVANHIGGDRKATRTTVLNAQAQMRDFIGRSGMPREYSREQISKGLAQQRTRITINQDSQQRHIKGTKQYEERLKQDLAKGRNKGPSYLNSDVNLDQLQKVIYQQADPSKITGQFQFVDAGGPIGYYKDVEGNLVETTRLKIHHSNKGAHIVPAPPGVPKKRK</sequence>
<dbReference type="AlphaFoldDB" id="A0A0R1GJZ2"/>